<evidence type="ECO:0008006" key="5">
    <source>
        <dbReference type="Google" id="ProtNLM"/>
    </source>
</evidence>
<name>A0A319DXE5_ASPSB</name>
<dbReference type="AlphaFoldDB" id="A0A319DXE5"/>
<accession>A0A319DXE5</accession>
<reference evidence="3 4" key="1">
    <citation type="submission" date="2018-02" db="EMBL/GenBank/DDBJ databases">
        <title>The genomes of Aspergillus section Nigri reveals drivers in fungal speciation.</title>
        <authorList>
            <consortium name="DOE Joint Genome Institute"/>
            <person name="Vesth T.C."/>
            <person name="Nybo J."/>
            <person name="Theobald S."/>
            <person name="Brandl J."/>
            <person name="Frisvad J.C."/>
            <person name="Nielsen K.F."/>
            <person name="Lyhne E.K."/>
            <person name="Kogle M.E."/>
            <person name="Kuo A."/>
            <person name="Riley R."/>
            <person name="Clum A."/>
            <person name="Nolan M."/>
            <person name="Lipzen A."/>
            <person name="Salamov A."/>
            <person name="Henrissat B."/>
            <person name="Wiebenga A."/>
            <person name="De vries R.P."/>
            <person name="Grigoriev I.V."/>
            <person name="Mortensen U.H."/>
            <person name="Andersen M.R."/>
            <person name="Baker S.E."/>
        </authorList>
    </citation>
    <scope>NUCLEOTIDE SEQUENCE [LARGE SCALE GENOMIC DNA]</scope>
    <source>
        <strain evidence="3 4">CBS 121057</strain>
    </source>
</reference>
<sequence>MTSITSLSRSLSLSLSCALVSSWTRSSLCSSVSFPEDRERPIFEGFEPRLRPLPGHRAPPEGRVRQGGQQPFRRDVGCKASIAGSSTAPLPHPGAHSMSN</sequence>
<feature type="chain" id="PRO_5016368150" description="Secreted protein" evidence="2">
    <location>
        <begin position="30"/>
        <end position="100"/>
    </location>
</feature>
<feature type="signal peptide" evidence="2">
    <location>
        <begin position="1"/>
        <end position="29"/>
    </location>
</feature>
<evidence type="ECO:0000256" key="1">
    <source>
        <dbReference type="SAM" id="MobiDB-lite"/>
    </source>
</evidence>
<keyword evidence="4" id="KW-1185">Reference proteome</keyword>
<proteinExistence type="predicted"/>
<gene>
    <name evidence="3" type="ORF">BO78DRAFT_401816</name>
</gene>
<protein>
    <recommendedName>
        <fullName evidence="5">Secreted protein</fullName>
    </recommendedName>
</protein>
<evidence type="ECO:0000313" key="3">
    <source>
        <dbReference type="EMBL" id="PYI00785.1"/>
    </source>
</evidence>
<dbReference type="VEuPathDB" id="FungiDB:BO78DRAFT_401816"/>
<organism evidence="3 4">
    <name type="scientific">Aspergillus sclerotiicarbonarius (strain CBS 121057 / IBT 28362)</name>
    <dbReference type="NCBI Taxonomy" id="1448318"/>
    <lineage>
        <taxon>Eukaryota</taxon>
        <taxon>Fungi</taxon>
        <taxon>Dikarya</taxon>
        <taxon>Ascomycota</taxon>
        <taxon>Pezizomycotina</taxon>
        <taxon>Eurotiomycetes</taxon>
        <taxon>Eurotiomycetidae</taxon>
        <taxon>Eurotiales</taxon>
        <taxon>Aspergillaceae</taxon>
        <taxon>Aspergillus</taxon>
        <taxon>Aspergillus subgen. Circumdati</taxon>
    </lineage>
</organism>
<keyword evidence="2" id="KW-0732">Signal</keyword>
<evidence type="ECO:0000256" key="2">
    <source>
        <dbReference type="SAM" id="SignalP"/>
    </source>
</evidence>
<dbReference type="Proteomes" id="UP000248423">
    <property type="component" value="Unassembled WGS sequence"/>
</dbReference>
<evidence type="ECO:0000313" key="4">
    <source>
        <dbReference type="Proteomes" id="UP000248423"/>
    </source>
</evidence>
<dbReference type="EMBL" id="KZ826435">
    <property type="protein sequence ID" value="PYI00785.1"/>
    <property type="molecule type" value="Genomic_DNA"/>
</dbReference>
<feature type="region of interest" description="Disordered" evidence="1">
    <location>
        <begin position="45"/>
        <end position="100"/>
    </location>
</feature>